<dbReference type="InterPro" id="IPR000387">
    <property type="entry name" value="Tyr_Pase_dom"/>
</dbReference>
<evidence type="ECO:0000313" key="12">
    <source>
        <dbReference type="Proteomes" id="UP001186944"/>
    </source>
</evidence>
<dbReference type="InterPro" id="IPR008343">
    <property type="entry name" value="MKP"/>
</dbReference>
<evidence type="ECO:0008006" key="13">
    <source>
        <dbReference type="Google" id="ProtNLM"/>
    </source>
</evidence>
<sequence length="374" mass="41169">MEIVSALGVLSDTLSQWIMDDELDILMLDSRPFLAFNEGNISSSCNVRCPPILKRRSGGFVALENIVPCEQKRSKLRSGQFDRVVVYDDETVDLESAAKDSNLYSVLKSLYQQLENTADIYYLKGGFREFKRQHSHLCVGQNTPCISTSIQQTGKNTKLCEPVEILPYLYLGNSQDASQLEVLHRLGITSLMNVSTNCKNHFEENFSYMNIPVDDNDSADLAVWFPQTISFIDSVKEKGGKVLLHCQAGISRSATVCLAYLMSSAKVDLETAFEHVRSRRSVISPNLNFMRQLQVYEKELETSNTLSTSLSDASLDSAMETSSNDVSSGSSGAQSGKSQSASSFSQEPSYSGGAFDFSFGTSFSQATTPLLSPS</sequence>
<evidence type="ECO:0000256" key="2">
    <source>
        <dbReference type="ARBA" id="ARBA00008601"/>
    </source>
</evidence>
<evidence type="ECO:0000313" key="11">
    <source>
        <dbReference type="EMBL" id="KAK3094341.1"/>
    </source>
</evidence>
<dbReference type="InterPro" id="IPR000340">
    <property type="entry name" value="Dual-sp_phosphatase_cat-dom"/>
</dbReference>
<evidence type="ECO:0000256" key="6">
    <source>
        <dbReference type="ARBA" id="ARBA00048336"/>
    </source>
</evidence>
<dbReference type="PRINTS" id="PR01908">
    <property type="entry name" value="ADSPHPHTASE"/>
</dbReference>
<dbReference type="GO" id="GO:0005634">
    <property type="term" value="C:nucleus"/>
    <property type="evidence" value="ECO:0007669"/>
    <property type="project" value="UniProtKB-SubCell"/>
</dbReference>
<evidence type="ECO:0000256" key="3">
    <source>
        <dbReference type="ARBA" id="ARBA00022801"/>
    </source>
</evidence>
<feature type="domain" description="Tyrosine-protein phosphatase" evidence="8">
    <location>
        <begin position="161"/>
        <end position="302"/>
    </location>
</feature>
<dbReference type="CDD" id="cd01446">
    <property type="entry name" value="DSP_MapKP"/>
    <property type="match status" value="1"/>
</dbReference>
<protein>
    <recommendedName>
        <fullName evidence="13">Protein-serine/threonine phosphatase</fullName>
    </recommendedName>
</protein>
<dbReference type="InterPro" id="IPR036873">
    <property type="entry name" value="Rhodanese-like_dom_sf"/>
</dbReference>
<keyword evidence="4" id="KW-0904">Protein phosphatase</keyword>
<dbReference type="PROSITE" id="PS50056">
    <property type="entry name" value="TYR_PHOSPHATASE_2"/>
    <property type="match status" value="1"/>
</dbReference>
<dbReference type="SMART" id="SM00404">
    <property type="entry name" value="PTPc_motif"/>
    <property type="match status" value="1"/>
</dbReference>
<dbReference type="Gene3D" id="3.40.250.10">
    <property type="entry name" value="Rhodanese-like domain"/>
    <property type="match status" value="1"/>
</dbReference>
<dbReference type="InterPro" id="IPR001763">
    <property type="entry name" value="Rhodanese-like_dom"/>
</dbReference>
<feature type="region of interest" description="Disordered" evidence="7">
    <location>
        <begin position="317"/>
        <end position="350"/>
    </location>
</feature>
<dbReference type="Pfam" id="PF00782">
    <property type="entry name" value="DSPc"/>
    <property type="match status" value="1"/>
</dbReference>
<dbReference type="EMBL" id="VSWD01000008">
    <property type="protein sequence ID" value="KAK3094341.1"/>
    <property type="molecule type" value="Genomic_DNA"/>
</dbReference>
<dbReference type="PANTHER" id="PTHR10159">
    <property type="entry name" value="DUAL SPECIFICITY PROTEIN PHOSPHATASE"/>
    <property type="match status" value="1"/>
</dbReference>
<evidence type="ECO:0000259" key="9">
    <source>
        <dbReference type="PROSITE" id="PS50056"/>
    </source>
</evidence>
<dbReference type="InterPro" id="IPR029021">
    <property type="entry name" value="Prot-tyrosine_phosphatase-like"/>
</dbReference>
<dbReference type="PRINTS" id="PR01764">
    <property type="entry name" value="MAPKPHPHTASE"/>
</dbReference>
<comment type="caution">
    <text evidence="11">The sequence shown here is derived from an EMBL/GenBank/DDBJ whole genome shotgun (WGS) entry which is preliminary data.</text>
</comment>
<dbReference type="AlphaFoldDB" id="A0AA88YD78"/>
<dbReference type="GO" id="GO:0017017">
    <property type="term" value="F:MAP kinase tyrosine/serine/threonine phosphatase activity"/>
    <property type="evidence" value="ECO:0007669"/>
    <property type="project" value="InterPro"/>
</dbReference>
<evidence type="ECO:0000256" key="5">
    <source>
        <dbReference type="ARBA" id="ARBA00023242"/>
    </source>
</evidence>
<evidence type="ECO:0000256" key="7">
    <source>
        <dbReference type="SAM" id="MobiDB-lite"/>
    </source>
</evidence>
<accession>A0AA88YD78</accession>
<dbReference type="PROSITE" id="PS50054">
    <property type="entry name" value="TYR_PHOSPHATASE_DUAL"/>
    <property type="match status" value="1"/>
</dbReference>
<dbReference type="PROSITE" id="PS50206">
    <property type="entry name" value="RHODANESE_3"/>
    <property type="match status" value="1"/>
</dbReference>
<evidence type="ECO:0000256" key="4">
    <source>
        <dbReference type="ARBA" id="ARBA00022912"/>
    </source>
</evidence>
<dbReference type="InterPro" id="IPR016130">
    <property type="entry name" value="Tyr_Pase_AS"/>
</dbReference>
<evidence type="ECO:0000259" key="10">
    <source>
        <dbReference type="PROSITE" id="PS50206"/>
    </source>
</evidence>
<dbReference type="GO" id="GO:0004722">
    <property type="term" value="F:protein serine/threonine phosphatase activity"/>
    <property type="evidence" value="ECO:0007669"/>
    <property type="project" value="UniProtKB-EC"/>
</dbReference>
<keyword evidence="3" id="KW-0378">Hydrolase</keyword>
<comment type="similarity">
    <text evidence="2">Belongs to the protein-tyrosine phosphatase family. Non-receptor class dual specificity subfamily.</text>
</comment>
<dbReference type="Gene3D" id="3.90.190.10">
    <property type="entry name" value="Protein tyrosine phosphatase superfamily"/>
    <property type="match status" value="1"/>
</dbReference>
<gene>
    <name evidence="11" type="ORF">FSP39_000537</name>
</gene>
<keyword evidence="5" id="KW-0539">Nucleus</keyword>
<comment type="subcellular location">
    <subcellularLocation>
        <location evidence="1">Nucleus</location>
    </subcellularLocation>
</comment>
<dbReference type="Pfam" id="PF00581">
    <property type="entry name" value="Rhodanese"/>
    <property type="match status" value="1"/>
</dbReference>
<proteinExistence type="inferred from homology"/>
<dbReference type="PANTHER" id="PTHR10159:SF530">
    <property type="entry name" value="DUAL SPECIFICITY PROTEIN PHOSPHATASE DDB_G0271350-RELATED"/>
    <property type="match status" value="1"/>
</dbReference>
<keyword evidence="12" id="KW-1185">Reference proteome</keyword>
<evidence type="ECO:0000256" key="1">
    <source>
        <dbReference type="ARBA" id="ARBA00004123"/>
    </source>
</evidence>
<dbReference type="SUPFAM" id="SSF52799">
    <property type="entry name" value="(Phosphotyrosine protein) phosphatases II"/>
    <property type="match status" value="1"/>
</dbReference>
<dbReference type="GO" id="GO:0043409">
    <property type="term" value="P:negative regulation of MAPK cascade"/>
    <property type="evidence" value="ECO:0007669"/>
    <property type="project" value="TreeGrafter"/>
</dbReference>
<dbReference type="InterPro" id="IPR020422">
    <property type="entry name" value="TYR_PHOSPHATASE_DUAL_dom"/>
</dbReference>
<dbReference type="GO" id="GO:0005737">
    <property type="term" value="C:cytoplasm"/>
    <property type="evidence" value="ECO:0007669"/>
    <property type="project" value="TreeGrafter"/>
</dbReference>
<dbReference type="SUPFAM" id="SSF52821">
    <property type="entry name" value="Rhodanese/Cell cycle control phosphatase"/>
    <property type="match status" value="1"/>
</dbReference>
<dbReference type="Proteomes" id="UP001186944">
    <property type="component" value="Unassembled WGS sequence"/>
</dbReference>
<dbReference type="PROSITE" id="PS00383">
    <property type="entry name" value="TYR_PHOSPHATASE_1"/>
    <property type="match status" value="1"/>
</dbReference>
<reference evidence="11" key="1">
    <citation type="submission" date="2019-08" db="EMBL/GenBank/DDBJ databases">
        <title>The improved chromosome-level genome for the pearl oyster Pinctada fucata martensii using PacBio sequencing and Hi-C.</title>
        <authorList>
            <person name="Zheng Z."/>
        </authorList>
    </citation>
    <scope>NUCLEOTIDE SEQUENCE</scope>
    <source>
        <strain evidence="11">ZZ-2019</strain>
        <tissue evidence="11">Adductor muscle</tissue>
    </source>
</reference>
<name>A0AA88YD78_PINIB</name>
<dbReference type="FunFam" id="3.90.190.10:FF:000004">
    <property type="entry name" value="Protein phosphatase Slingshot homolog 2"/>
    <property type="match status" value="1"/>
</dbReference>
<comment type="catalytic activity">
    <reaction evidence="6">
        <text>O-phospho-L-threonyl-[protein] + H2O = L-threonyl-[protein] + phosphate</text>
        <dbReference type="Rhea" id="RHEA:47004"/>
        <dbReference type="Rhea" id="RHEA-COMP:11060"/>
        <dbReference type="Rhea" id="RHEA-COMP:11605"/>
        <dbReference type="ChEBI" id="CHEBI:15377"/>
        <dbReference type="ChEBI" id="CHEBI:30013"/>
        <dbReference type="ChEBI" id="CHEBI:43474"/>
        <dbReference type="ChEBI" id="CHEBI:61977"/>
        <dbReference type="EC" id="3.1.3.16"/>
    </reaction>
</comment>
<dbReference type="SMART" id="SM00195">
    <property type="entry name" value="DSPc"/>
    <property type="match status" value="1"/>
</dbReference>
<evidence type="ECO:0000259" key="8">
    <source>
        <dbReference type="PROSITE" id="PS50054"/>
    </source>
</evidence>
<feature type="domain" description="Rhodanese" evidence="10">
    <location>
        <begin position="24"/>
        <end position="139"/>
    </location>
</feature>
<dbReference type="SMART" id="SM00450">
    <property type="entry name" value="RHOD"/>
    <property type="match status" value="1"/>
</dbReference>
<feature type="domain" description="Tyrosine specific protein phosphatases" evidence="9">
    <location>
        <begin position="226"/>
        <end position="280"/>
    </location>
</feature>
<organism evidence="11 12">
    <name type="scientific">Pinctada imbricata</name>
    <name type="common">Atlantic pearl-oyster</name>
    <name type="synonym">Pinctada martensii</name>
    <dbReference type="NCBI Taxonomy" id="66713"/>
    <lineage>
        <taxon>Eukaryota</taxon>
        <taxon>Metazoa</taxon>
        <taxon>Spiralia</taxon>
        <taxon>Lophotrochozoa</taxon>
        <taxon>Mollusca</taxon>
        <taxon>Bivalvia</taxon>
        <taxon>Autobranchia</taxon>
        <taxon>Pteriomorphia</taxon>
        <taxon>Pterioida</taxon>
        <taxon>Pterioidea</taxon>
        <taxon>Pteriidae</taxon>
        <taxon>Pinctada</taxon>
    </lineage>
</organism>
<dbReference type="InterPro" id="IPR003595">
    <property type="entry name" value="Tyr_Pase_cat"/>
</dbReference>